<dbReference type="STRING" id="255247.ABE41_007095"/>
<dbReference type="EMBL" id="CP016761">
    <property type="protein sequence ID" value="ANX11770.1"/>
    <property type="molecule type" value="Genomic_DNA"/>
</dbReference>
<keyword evidence="1" id="KW-0472">Membrane</keyword>
<accession>A0A1B1Z2Z4</accession>
<organism evidence="2 3">
    <name type="scientific">Fictibacillus arsenicus</name>
    <dbReference type="NCBI Taxonomy" id="255247"/>
    <lineage>
        <taxon>Bacteria</taxon>
        <taxon>Bacillati</taxon>
        <taxon>Bacillota</taxon>
        <taxon>Bacilli</taxon>
        <taxon>Bacillales</taxon>
        <taxon>Fictibacillaceae</taxon>
        <taxon>Fictibacillus</taxon>
    </lineage>
</organism>
<feature type="transmembrane region" description="Helical" evidence="1">
    <location>
        <begin position="52"/>
        <end position="69"/>
    </location>
</feature>
<feature type="transmembrane region" description="Helical" evidence="1">
    <location>
        <begin position="81"/>
        <end position="103"/>
    </location>
</feature>
<dbReference type="AlphaFoldDB" id="A0A1B1Z2Z4"/>
<keyword evidence="1" id="KW-1133">Transmembrane helix</keyword>
<evidence type="ECO:0000313" key="3">
    <source>
        <dbReference type="Proteomes" id="UP000077412"/>
    </source>
</evidence>
<name>A0A1B1Z2Z4_9BACL</name>
<dbReference type="KEGG" id="far:ABE41_007095"/>
<sequence>MLMDILAIIAVGVLAYRIYKKQDEKPKKWKTFIVIILGLFSFSFTIPIFNTFIKIPILPLGVWILYFIYRNKVEKWVRYRRFAWLGFFANFIFLAATFLSYPFQNALYPENKLTTYMATVKEAKLVNIHPSAKNQQLNKNSLEKQINTMKKDSIPSEEWYYNTVVNVEPEDRKERFPYQLTGTETKWGSGTSAVIYVEEDGKGLLVWTPAKQLYYRTDSSILVGGK</sequence>
<evidence type="ECO:0000313" key="2">
    <source>
        <dbReference type="EMBL" id="ANX11770.1"/>
    </source>
</evidence>
<feature type="transmembrane region" description="Helical" evidence="1">
    <location>
        <begin position="29"/>
        <end position="46"/>
    </location>
</feature>
<protein>
    <submittedName>
        <fullName evidence="2">Uncharacterized protein</fullName>
    </submittedName>
</protein>
<keyword evidence="3" id="KW-1185">Reference proteome</keyword>
<reference evidence="2 3" key="1">
    <citation type="submission" date="2016-08" db="EMBL/GenBank/DDBJ databases">
        <title>Complete genome sequence of Fictibacillus arsenicus G25-54, a strain with toxicity to nematodes and a potential arsenic-resistance activity.</title>
        <authorList>
            <person name="Zheng Z."/>
        </authorList>
    </citation>
    <scope>NUCLEOTIDE SEQUENCE [LARGE SCALE GENOMIC DNA]</scope>
    <source>
        <strain evidence="2 3">G25-54</strain>
    </source>
</reference>
<dbReference type="OrthoDB" id="2438344at2"/>
<dbReference type="Proteomes" id="UP000077412">
    <property type="component" value="Chromosome"/>
</dbReference>
<proteinExistence type="predicted"/>
<gene>
    <name evidence="2" type="ORF">ABE41_007095</name>
</gene>
<keyword evidence="1" id="KW-0812">Transmembrane</keyword>
<evidence type="ECO:0000256" key="1">
    <source>
        <dbReference type="SAM" id="Phobius"/>
    </source>
</evidence>